<organism evidence="1 2">
    <name type="scientific">Clydaea vesicula</name>
    <dbReference type="NCBI Taxonomy" id="447962"/>
    <lineage>
        <taxon>Eukaryota</taxon>
        <taxon>Fungi</taxon>
        <taxon>Fungi incertae sedis</taxon>
        <taxon>Chytridiomycota</taxon>
        <taxon>Chytridiomycota incertae sedis</taxon>
        <taxon>Chytridiomycetes</taxon>
        <taxon>Lobulomycetales</taxon>
        <taxon>Lobulomycetaceae</taxon>
        <taxon>Clydaea</taxon>
    </lineage>
</organism>
<dbReference type="Pfam" id="PF04437">
    <property type="entry name" value="RINT1_TIP1"/>
    <property type="match status" value="1"/>
</dbReference>
<dbReference type="EMBL" id="JADGJW010000066">
    <property type="protein sequence ID" value="KAJ3225268.1"/>
    <property type="molecule type" value="Genomic_DNA"/>
</dbReference>
<gene>
    <name evidence="1" type="ORF">HK099_007094</name>
</gene>
<dbReference type="Proteomes" id="UP001211065">
    <property type="component" value="Unassembled WGS sequence"/>
</dbReference>
<keyword evidence="2" id="KW-1185">Reference proteome</keyword>
<dbReference type="AlphaFoldDB" id="A0AAD5Y2B9"/>
<dbReference type="GO" id="GO:0070939">
    <property type="term" value="C:Dsl1/NZR complex"/>
    <property type="evidence" value="ECO:0007669"/>
    <property type="project" value="InterPro"/>
</dbReference>
<dbReference type="GO" id="GO:0006888">
    <property type="term" value="P:endoplasmic reticulum to Golgi vesicle-mediated transport"/>
    <property type="evidence" value="ECO:0007669"/>
    <property type="project" value="InterPro"/>
</dbReference>
<dbReference type="PANTHER" id="PTHR13520:SF0">
    <property type="entry name" value="RAD50-INTERACTING PROTEIN 1"/>
    <property type="match status" value="1"/>
</dbReference>
<sequence length="226" mass="26391">MEMSELNSAGDIFDEFITDYESVCEQLIEFIASECFEKFVESSWKYLKNCGSVWISVSNEEVEEITKELVEPLEYIKKFSDEYFLKLPRKINLNVNLQILKKLDEFLFENLLLLNKFSISGIRQFSFDLNYGFNNFSGFFIGGVSQNLFKIENYFRKCREGLTVLEANKNSILNILSELKRVEQEDEAKESKFVVPKKSMMGLENIGFYKLSKSELLNLVDNRTDI</sequence>
<dbReference type="Gene3D" id="1.20.58.670">
    <property type="entry name" value="Dsl1p vesicle tethering complex, Tip20p subunit, domain D"/>
    <property type="match status" value="1"/>
</dbReference>
<dbReference type="GO" id="GO:0006890">
    <property type="term" value="P:retrograde vesicle-mediated transport, Golgi to endoplasmic reticulum"/>
    <property type="evidence" value="ECO:0007669"/>
    <property type="project" value="InterPro"/>
</dbReference>
<reference evidence="1" key="1">
    <citation type="submission" date="2020-05" db="EMBL/GenBank/DDBJ databases">
        <title>Phylogenomic resolution of chytrid fungi.</title>
        <authorList>
            <person name="Stajich J.E."/>
            <person name="Amses K."/>
            <person name="Simmons R."/>
            <person name="Seto K."/>
            <person name="Myers J."/>
            <person name="Bonds A."/>
            <person name="Quandt C.A."/>
            <person name="Barry K."/>
            <person name="Liu P."/>
            <person name="Grigoriev I."/>
            <person name="Longcore J.E."/>
            <person name="James T.Y."/>
        </authorList>
    </citation>
    <scope>NUCLEOTIDE SEQUENCE</scope>
    <source>
        <strain evidence="1">JEL0476</strain>
    </source>
</reference>
<name>A0AAD5Y2B9_9FUNG</name>
<dbReference type="PANTHER" id="PTHR13520">
    <property type="entry name" value="RAD50-INTERACTING PROTEIN 1 RINT-1"/>
    <property type="match status" value="1"/>
</dbReference>
<dbReference type="PROSITE" id="PS51386">
    <property type="entry name" value="RINT1_TIP20"/>
    <property type="match status" value="1"/>
</dbReference>
<comment type="caution">
    <text evidence="1">The sequence shown here is derived from an EMBL/GenBank/DDBJ whole genome shotgun (WGS) entry which is preliminary data.</text>
</comment>
<evidence type="ECO:0000313" key="1">
    <source>
        <dbReference type="EMBL" id="KAJ3225268.1"/>
    </source>
</evidence>
<dbReference type="InterPro" id="IPR007528">
    <property type="entry name" value="RINT1_Tip20"/>
</dbReference>
<proteinExistence type="predicted"/>
<dbReference type="GO" id="GO:0060628">
    <property type="term" value="P:regulation of ER to Golgi vesicle-mediated transport"/>
    <property type="evidence" value="ECO:0007669"/>
    <property type="project" value="TreeGrafter"/>
</dbReference>
<evidence type="ECO:0000313" key="2">
    <source>
        <dbReference type="Proteomes" id="UP001211065"/>
    </source>
</evidence>
<protein>
    <submittedName>
        <fullName evidence="1">Uncharacterized protein</fullName>
    </submittedName>
</protein>
<dbReference type="InterPro" id="IPR042044">
    <property type="entry name" value="EXOC6PINT-1/Sec15/Tip20_C_dom2"/>
</dbReference>
<accession>A0AAD5Y2B9</accession>